<feature type="compositionally biased region" description="Basic residues" evidence="1">
    <location>
        <begin position="61"/>
        <end position="70"/>
    </location>
</feature>
<name>A0AB39NL88_9ACTN</name>
<organism evidence="2">
    <name type="scientific">Streptomyces sp. R17</name>
    <dbReference type="NCBI Taxonomy" id="3238626"/>
    <lineage>
        <taxon>Bacteria</taxon>
        <taxon>Bacillati</taxon>
        <taxon>Actinomycetota</taxon>
        <taxon>Actinomycetes</taxon>
        <taxon>Kitasatosporales</taxon>
        <taxon>Streptomycetaceae</taxon>
        <taxon>Streptomyces</taxon>
    </lineage>
</organism>
<dbReference type="AlphaFoldDB" id="A0AB39NL88"/>
<reference evidence="2" key="1">
    <citation type="submission" date="2024-07" db="EMBL/GenBank/DDBJ databases">
        <authorList>
            <person name="Yu S.T."/>
        </authorList>
    </citation>
    <scope>NUCLEOTIDE SEQUENCE</scope>
    <source>
        <strain evidence="2">R17</strain>
    </source>
</reference>
<evidence type="ECO:0008006" key="3">
    <source>
        <dbReference type="Google" id="ProtNLM"/>
    </source>
</evidence>
<proteinExistence type="predicted"/>
<gene>
    <name evidence="2" type="ORF">AB5J48_11490</name>
</gene>
<evidence type="ECO:0000313" key="2">
    <source>
        <dbReference type="EMBL" id="XDQ18744.1"/>
    </source>
</evidence>
<feature type="region of interest" description="Disordered" evidence="1">
    <location>
        <begin position="61"/>
        <end position="98"/>
    </location>
</feature>
<dbReference type="RefSeq" id="WP_307784437.1">
    <property type="nucleotide sequence ID" value="NZ_CP163433.1"/>
</dbReference>
<protein>
    <recommendedName>
        <fullName evidence="3">Transposase</fullName>
    </recommendedName>
</protein>
<feature type="region of interest" description="Disordered" evidence="1">
    <location>
        <begin position="1"/>
        <end position="27"/>
    </location>
</feature>
<sequence>MDRYTAMSMHLDLPSGTEDPRDRYRRPGGMALNRNGFEDVLHRIACLLEPLLRLLWPASGRHRHGNRHRAGGAAPAPGPAAPVTPGRRPSPHEALLRGEDSRLVRPYLLAHERRAQARQQRARRRTLWLAVHGIDVGPRRIHGVDVGSRRLPGNEVTAA</sequence>
<accession>A0AB39NL88</accession>
<dbReference type="EMBL" id="CP163433">
    <property type="protein sequence ID" value="XDQ18744.1"/>
    <property type="molecule type" value="Genomic_DNA"/>
</dbReference>
<evidence type="ECO:0000256" key="1">
    <source>
        <dbReference type="SAM" id="MobiDB-lite"/>
    </source>
</evidence>